<dbReference type="Gene3D" id="3.10.20.90">
    <property type="entry name" value="Phosphatidylinositol 3-kinase Catalytic Subunit, Chain A, domain 1"/>
    <property type="match status" value="1"/>
</dbReference>
<protein>
    <recommendedName>
        <fullName evidence="10">PB1 domain-containing protein</fullName>
    </recommendedName>
</protein>
<dbReference type="PANTHER" id="PTHR32002:SF77">
    <property type="entry name" value="PROTEIN NLP6-LIKE ISOFORM X1"/>
    <property type="match status" value="1"/>
</dbReference>
<dbReference type="EMBL" id="SDRB02000912">
    <property type="protein sequence ID" value="THG22275.1"/>
    <property type="molecule type" value="Genomic_DNA"/>
</dbReference>
<evidence type="ECO:0000259" key="6">
    <source>
        <dbReference type="PROSITE" id="PS51519"/>
    </source>
</evidence>
<keyword evidence="1" id="KW-0805">Transcription regulation</keyword>
<evidence type="ECO:0008006" key="10">
    <source>
        <dbReference type="Google" id="ProtNLM"/>
    </source>
</evidence>
<dbReference type="GO" id="GO:0003677">
    <property type="term" value="F:DNA binding"/>
    <property type="evidence" value="ECO:0007669"/>
    <property type="project" value="UniProtKB-KW"/>
</dbReference>
<evidence type="ECO:0000256" key="3">
    <source>
        <dbReference type="ARBA" id="ARBA00023163"/>
    </source>
</evidence>
<evidence type="ECO:0000256" key="2">
    <source>
        <dbReference type="ARBA" id="ARBA00023125"/>
    </source>
</evidence>
<dbReference type="SMART" id="SM00666">
    <property type="entry name" value="PB1"/>
    <property type="match status" value="1"/>
</dbReference>
<dbReference type="PANTHER" id="PTHR32002">
    <property type="entry name" value="PROTEIN NLP8"/>
    <property type="match status" value="1"/>
</dbReference>
<evidence type="ECO:0000256" key="4">
    <source>
        <dbReference type="ARBA" id="ARBA00023242"/>
    </source>
</evidence>
<dbReference type="InterPro" id="IPR045012">
    <property type="entry name" value="NLP"/>
</dbReference>
<dbReference type="STRING" id="542762.A0A4S4F099"/>
<keyword evidence="4" id="KW-0539">Nucleus</keyword>
<gene>
    <name evidence="8" type="ORF">TEA_017587</name>
</gene>
<proteinExistence type="predicted"/>
<evidence type="ECO:0000259" key="7">
    <source>
        <dbReference type="PROSITE" id="PS51745"/>
    </source>
</evidence>
<evidence type="ECO:0000313" key="9">
    <source>
        <dbReference type="Proteomes" id="UP000306102"/>
    </source>
</evidence>
<name>A0A4S4F099_CAMSN</name>
<dbReference type="AlphaFoldDB" id="A0A4S4F099"/>
<dbReference type="InterPro" id="IPR003035">
    <property type="entry name" value="RWP-RK_dom"/>
</dbReference>
<dbReference type="PROSITE" id="PS51745">
    <property type="entry name" value="PB1"/>
    <property type="match status" value="1"/>
</dbReference>
<dbReference type="PROSITE" id="PS51519">
    <property type="entry name" value="RWP_RK"/>
    <property type="match status" value="1"/>
</dbReference>
<evidence type="ECO:0000256" key="1">
    <source>
        <dbReference type="ARBA" id="ARBA00023015"/>
    </source>
</evidence>
<dbReference type="SUPFAM" id="SSF54277">
    <property type="entry name" value="CAD &amp; PB1 domains"/>
    <property type="match status" value="1"/>
</dbReference>
<dbReference type="InterPro" id="IPR055081">
    <property type="entry name" value="NLP1-9_GAF"/>
</dbReference>
<keyword evidence="3" id="KW-0804">Transcription</keyword>
<comment type="caution">
    <text evidence="8">The sequence shown here is derived from an EMBL/GenBank/DDBJ whole genome shotgun (WGS) entry which is preliminary data.</text>
</comment>
<dbReference type="Proteomes" id="UP000306102">
    <property type="component" value="Unassembled WGS sequence"/>
</dbReference>
<keyword evidence="9" id="KW-1185">Reference proteome</keyword>
<dbReference type="InterPro" id="IPR053793">
    <property type="entry name" value="PB1-like"/>
</dbReference>
<evidence type="ECO:0000313" key="8">
    <source>
        <dbReference type="EMBL" id="THG22275.1"/>
    </source>
</evidence>
<evidence type="ECO:0000256" key="5">
    <source>
        <dbReference type="SAM" id="MobiDB-lite"/>
    </source>
</evidence>
<dbReference type="InterPro" id="IPR000270">
    <property type="entry name" value="PB1_dom"/>
</dbReference>
<feature type="region of interest" description="Disordered" evidence="5">
    <location>
        <begin position="615"/>
        <end position="640"/>
    </location>
</feature>
<dbReference type="Pfam" id="PF22922">
    <property type="entry name" value="GAF_NLP"/>
    <property type="match status" value="1"/>
</dbReference>
<feature type="domain" description="PB1" evidence="7">
    <location>
        <begin position="650"/>
        <end position="732"/>
    </location>
</feature>
<organism evidence="8 9">
    <name type="scientific">Camellia sinensis var. sinensis</name>
    <name type="common">China tea</name>
    <dbReference type="NCBI Taxonomy" id="542762"/>
    <lineage>
        <taxon>Eukaryota</taxon>
        <taxon>Viridiplantae</taxon>
        <taxon>Streptophyta</taxon>
        <taxon>Embryophyta</taxon>
        <taxon>Tracheophyta</taxon>
        <taxon>Spermatophyta</taxon>
        <taxon>Magnoliopsida</taxon>
        <taxon>eudicotyledons</taxon>
        <taxon>Gunneridae</taxon>
        <taxon>Pentapetalae</taxon>
        <taxon>asterids</taxon>
        <taxon>Ericales</taxon>
        <taxon>Theaceae</taxon>
        <taxon>Camellia</taxon>
    </lineage>
</organism>
<reference evidence="8 9" key="1">
    <citation type="journal article" date="2018" name="Proc. Natl. Acad. Sci. U.S.A.">
        <title>Draft genome sequence of Camellia sinensis var. sinensis provides insights into the evolution of the tea genome and tea quality.</title>
        <authorList>
            <person name="Wei C."/>
            <person name="Yang H."/>
            <person name="Wang S."/>
            <person name="Zhao J."/>
            <person name="Liu C."/>
            <person name="Gao L."/>
            <person name="Xia E."/>
            <person name="Lu Y."/>
            <person name="Tai Y."/>
            <person name="She G."/>
            <person name="Sun J."/>
            <person name="Cao H."/>
            <person name="Tong W."/>
            <person name="Gao Q."/>
            <person name="Li Y."/>
            <person name="Deng W."/>
            <person name="Jiang X."/>
            <person name="Wang W."/>
            <person name="Chen Q."/>
            <person name="Zhang S."/>
            <person name="Li H."/>
            <person name="Wu J."/>
            <person name="Wang P."/>
            <person name="Li P."/>
            <person name="Shi C."/>
            <person name="Zheng F."/>
            <person name="Jian J."/>
            <person name="Huang B."/>
            <person name="Shan D."/>
            <person name="Shi M."/>
            <person name="Fang C."/>
            <person name="Yue Y."/>
            <person name="Li F."/>
            <person name="Li D."/>
            <person name="Wei S."/>
            <person name="Han B."/>
            <person name="Jiang C."/>
            <person name="Yin Y."/>
            <person name="Xia T."/>
            <person name="Zhang Z."/>
            <person name="Bennetzen J.L."/>
            <person name="Zhao S."/>
            <person name="Wan X."/>
        </authorList>
    </citation>
    <scope>NUCLEOTIDE SEQUENCE [LARGE SCALE GENOMIC DNA]</scope>
    <source>
        <strain evidence="9">cv. Shuchazao</strain>
        <tissue evidence="8">Leaf</tissue>
    </source>
</reference>
<sequence>MAEIGFFLRTENRTDDDDDMIRDFPHDFKSYVKNHQLLCQRGDYNIGWVFSSCERLPPPPPFSGNLQNHTDIIDETLIAAYPQFIDALKNLFREIILKSAAQVLVQFWKVIEIGGKRLLTIQHQPFSLSYIDEGLCLYRLMSLDNECYVDGESEEDLGLLNRVFRHQQEESTPNVRYYSCKEYPQRDHAIVCNIWGSRAIPLFEPSRQDCVGVLEIVTTIEVSKFFYLLELSVYVKNFMTSCLISTPRLNVILPPVCEVMRHIQGDCKFLHHGLELLWGGGLRSSKCDHLYYEKDNVETPKDIKKMLEMVCSTHYLPLAQTWVLCRLCNVVSRNCTTYHREKDKFHFLHTCSLHNLQKGQGVVGRAVLSQNLVFCKDITQFSITQYPLAHYAREHGLKGCFAICMRSSYTGDNVYVLEFFLPPNYTKGGDPRIALVPLLTTMKKDCKSLKVASGEELGEKLSIEVLDFSEDGKLYSFQIPQTARSPIRMENGEEMVFLDLSDQQLPKVDAIDTRNNVVSNSEENNIVVTSSHQQCIINSSQRPQRKAGIPISLEDLQQHFGMKLDDAAKSLGISRSTVKRACREYNITWWSPRKRSKDNHLLSNKLVQAAVQEQIGEPSQPPISDPPRKQDVATASRPKPRFTVAQDTSVATIKAKYGDDFIRFQLPVLSGMIEFQQQVAKRLNLKGGTYRVKYQDEDNDWILIACDEDLQNYICNSISQGRNTVTMLLQSITNCPP</sequence>
<feature type="domain" description="RWP-RK" evidence="6">
    <location>
        <begin position="533"/>
        <end position="618"/>
    </location>
</feature>
<dbReference type="GO" id="GO:0003700">
    <property type="term" value="F:DNA-binding transcription factor activity"/>
    <property type="evidence" value="ECO:0007669"/>
    <property type="project" value="InterPro"/>
</dbReference>
<accession>A0A4S4F099</accession>
<keyword evidence="2" id="KW-0238">DNA-binding</keyword>
<dbReference type="Pfam" id="PF00564">
    <property type="entry name" value="PB1"/>
    <property type="match status" value="1"/>
</dbReference>
<dbReference type="Pfam" id="PF02042">
    <property type="entry name" value="RWP-RK"/>
    <property type="match status" value="1"/>
</dbReference>